<comment type="caution">
    <text evidence="1">The sequence shown here is derived from an EMBL/GenBank/DDBJ whole genome shotgun (WGS) entry which is preliminary data.</text>
</comment>
<dbReference type="EMBL" id="JBIMZQ010000017">
    <property type="protein sequence ID" value="KAL3666332.1"/>
    <property type="molecule type" value="Genomic_DNA"/>
</dbReference>
<evidence type="ECO:0000313" key="1">
    <source>
        <dbReference type="EMBL" id="KAL3666332.1"/>
    </source>
</evidence>
<organism evidence="1 2">
    <name type="scientific">Phytophthora oleae</name>
    <dbReference type="NCBI Taxonomy" id="2107226"/>
    <lineage>
        <taxon>Eukaryota</taxon>
        <taxon>Sar</taxon>
        <taxon>Stramenopiles</taxon>
        <taxon>Oomycota</taxon>
        <taxon>Peronosporomycetes</taxon>
        <taxon>Peronosporales</taxon>
        <taxon>Peronosporaceae</taxon>
        <taxon>Phytophthora</taxon>
    </lineage>
</organism>
<dbReference type="Proteomes" id="UP001632037">
    <property type="component" value="Unassembled WGS sequence"/>
</dbReference>
<gene>
    <name evidence="1" type="ORF">V7S43_008584</name>
</gene>
<evidence type="ECO:0000313" key="2">
    <source>
        <dbReference type="Proteomes" id="UP001632037"/>
    </source>
</evidence>
<accession>A0ABD3FHD1</accession>
<sequence length="261" mass="29731">MAFCFSEEMMRKMGRLYADNKYPPTTNLHRFLVKCYLGASTMPPQMGDINDNDTRRFTDLMKAGIIAEDAFSSVKFTSPLAARCYSKYLFPDYLFPRREYSHSSSLKDLIKKVTGKMSPSELHFQVEFTFRRQFLTGLGLCTEVSSIHPQLFKVFPALPDQRGKRKGVEITLYLGGNRRWGIEVLVNGDKTGGVTSQFAPEWKYAALAAKDYAVIDFRSGESTEIVRKPERITVLFKPGDFSSCQCFVGLEKDTEWISLKN</sequence>
<keyword evidence="2" id="KW-1185">Reference proteome</keyword>
<dbReference type="AlphaFoldDB" id="A0ABD3FHD1"/>
<protein>
    <submittedName>
        <fullName evidence="1">Uncharacterized protein</fullName>
    </submittedName>
</protein>
<reference evidence="1 2" key="1">
    <citation type="submission" date="2024-09" db="EMBL/GenBank/DDBJ databases">
        <title>Genome sequencing and assembly of Phytophthora oleae, isolate VK10A, causative agent of rot of olive drupes.</title>
        <authorList>
            <person name="Conti Taguali S."/>
            <person name="Riolo M."/>
            <person name="La Spada F."/>
            <person name="Cacciola S.O."/>
            <person name="Dionisio G."/>
        </authorList>
    </citation>
    <scope>NUCLEOTIDE SEQUENCE [LARGE SCALE GENOMIC DNA]</scope>
    <source>
        <strain evidence="1 2">VK10A</strain>
    </source>
</reference>
<proteinExistence type="predicted"/>
<name>A0ABD3FHD1_9STRA</name>